<protein>
    <submittedName>
        <fullName evidence="1">Uncharacterized protein</fullName>
    </submittedName>
</protein>
<name>A0A0E9URT3_ANGAN</name>
<sequence length="27" mass="2937">MAPLIMFGVQTSSVPTCRLTWVLPQGC</sequence>
<organism evidence="1">
    <name type="scientific">Anguilla anguilla</name>
    <name type="common">European freshwater eel</name>
    <name type="synonym">Muraena anguilla</name>
    <dbReference type="NCBI Taxonomy" id="7936"/>
    <lineage>
        <taxon>Eukaryota</taxon>
        <taxon>Metazoa</taxon>
        <taxon>Chordata</taxon>
        <taxon>Craniata</taxon>
        <taxon>Vertebrata</taxon>
        <taxon>Euteleostomi</taxon>
        <taxon>Actinopterygii</taxon>
        <taxon>Neopterygii</taxon>
        <taxon>Teleostei</taxon>
        <taxon>Anguilliformes</taxon>
        <taxon>Anguillidae</taxon>
        <taxon>Anguilla</taxon>
    </lineage>
</organism>
<reference evidence="1" key="2">
    <citation type="journal article" date="2015" name="Fish Shellfish Immunol.">
        <title>Early steps in the European eel (Anguilla anguilla)-Vibrio vulnificus interaction in the gills: Role of the RtxA13 toxin.</title>
        <authorList>
            <person name="Callol A."/>
            <person name="Pajuelo D."/>
            <person name="Ebbesson L."/>
            <person name="Teles M."/>
            <person name="MacKenzie S."/>
            <person name="Amaro C."/>
        </authorList>
    </citation>
    <scope>NUCLEOTIDE SEQUENCE</scope>
</reference>
<dbReference type="EMBL" id="GBXM01040682">
    <property type="protein sequence ID" value="JAH67895.1"/>
    <property type="molecule type" value="Transcribed_RNA"/>
</dbReference>
<accession>A0A0E9URT3</accession>
<evidence type="ECO:0000313" key="1">
    <source>
        <dbReference type="EMBL" id="JAH67895.1"/>
    </source>
</evidence>
<dbReference type="AlphaFoldDB" id="A0A0E9URT3"/>
<proteinExistence type="predicted"/>
<reference evidence="1" key="1">
    <citation type="submission" date="2014-11" db="EMBL/GenBank/DDBJ databases">
        <authorList>
            <person name="Amaro Gonzalez C."/>
        </authorList>
    </citation>
    <scope>NUCLEOTIDE SEQUENCE</scope>
</reference>